<protein>
    <recommendedName>
        <fullName evidence="3">DUF2225 domain-containing protein</fullName>
    </recommendedName>
</protein>
<proteinExistence type="predicted"/>
<evidence type="ECO:0000313" key="1">
    <source>
        <dbReference type="EMBL" id="SIQ79138.1"/>
    </source>
</evidence>
<dbReference type="OrthoDB" id="367491at2"/>
<evidence type="ECO:0008006" key="3">
    <source>
        <dbReference type="Google" id="ProtNLM"/>
    </source>
</evidence>
<gene>
    <name evidence="1" type="ORF">SAMN05920897_11524</name>
</gene>
<dbReference type="AlphaFoldDB" id="A0A1N6VN23"/>
<reference evidence="1 2" key="1">
    <citation type="submission" date="2017-01" db="EMBL/GenBank/DDBJ databases">
        <authorList>
            <person name="Mah S.A."/>
            <person name="Swanson W.J."/>
            <person name="Moy G.W."/>
            <person name="Vacquier V.D."/>
        </authorList>
    </citation>
    <scope>NUCLEOTIDE SEQUENCE [LARGE SCALE GENOMIC DNA]</scope>
    <source>
        <strain evidence="1 2">ASpG1</strain>
    </source>
</reference>
<dbReference type="RefSeq" id="WP_076489423.1">
    <property type="nucleotide sequence ID" value="NZ_FTMS01000015.1"/>
</dbReference>
<dbReference type="InterPro" id="IPR018708">
    <property type="entry name" value="DUF2225"/>
</dbReference>
<dbReference type="Proteomes" id="UP000186400">
    <property type="component" value="Unassembled WGS sequence"/>
</dbReference>
<accession>A0A1N6VN23</accession>
<sequence>MAAESSLTFFAKKAEECPLCGEHFYREEMRTGRGRQIAGNLTRELRRNYEPSKQYGPVYPLIYPVLVCPKCFYATYPDDFVAVPDQILGTLRDETDKRLDAFKGVLDSLNFLNERGLEEGIASYVLATFCYEHFPKQFSPTFKCGMSQLRAAWLSGDLHALRPTENFDYLARVFYRKARFYYSLAVEREQTGQEPMTAASNLGPDLDKNYGYDGALYITGLLEYQYGPTSDPEKRKLSLDRAKRTVARIFGMGKASKHKPAAILDNARDVYESISRELGSANTDPESQE</sequence>
<name>A0A1N6VN23_9SPIO</name>
<dbReference type="STRING" id="159291.SAMN05920897_11524"/>
<dbReference type="Pfam" id="PF09986">
    <property type="entry name" value="DUF2225"/>
    <property type="match status" value="1"/>
</dbReference>
<evidence type="ECO:0000313" key="2">
    <source>
        <dbReference type="Proteomes" id="UP000186400"/>
    </source>
</evidence>
<dbReference type="EMBL" id="FTMS01000015">
    <property type="protein sequence ID" value="SIQ79138.1"/>
    <property type="molecule type" value="Genomic_DNA"/>
</dbReference>
<organism evidence="1 2">
    <name type="scientific">Alkalispirochaeta americana</name>
    <dbReference type="NCBI Taxonomy" id="159291"/>
    <lineage>
        <taxon>Bacteria</taxon>
        <taxon>Pseudomonadati</taxon>
        <taxon>Spirochaetota</taxon>
        <taxon>Spirochaetia</taxon>
        <taxon>Spirochaetales</taxon>
        <taxon>Spirochaetaceae</taxon>
        <taxon>Alkalispirochaeta</taxon>
    </lineage>
</organism>
<keyword evidence="2" id="KW-1185">Reference proteome</keyword>